<evidence type="ECO:0000313" key="2">
    <source>
        <dbReference type="Proteomes" id="UP000712600"/>
    </source>
</evidence>
<dbReference type="EMBL" id="QGKX02000004">
    <property type="protein sequence ID" value="KAF3604553.1"/>
    <property type="molecule type" value="Genomic_DNA"/>
</dbReference>
<sequence length="87" mass="9519">MLFPEPSIHEWLSRAWCEDYSVPSILAKAKIPANSFPYVSDVSLAMSDKSVSETKATNQHEPSFESLEPSMANGVHVTGLLRAAALK</sequence>
<comment type="caution">
    <text evidence="1">The sequence shown here is derived from an EMBL/GenBank/DDBJ whole genome shotgun (WGS) entry which is preliminary data.</text>
</comment>
<gene>
    <name evidence="1" type="ORF">F2Q69_00038319</name>
</gene>
<evidence type="ECO:0000313" key="1">
    <source>
        <dbReference type="EMBL" id="KAF3604553.1"/>
    </source>
</evidence>
<protein>
    <submittedName>
        <fullName evidence="1">Uncharacterized protein</fullName>
    </submittedName>
</protein>
<name>A0A8S9SVY9_BRACR</name>
<accession>A0A8S9SVY9</accession>
<dbReference type="AlphaFoldDB" id="A0A8S9SVY9"/>
<organism evidence="1 2">
    <name type="scientific">Brassica cretica</name>
    <name type="common">Mustard</name>
    <dbReference type="NCBI Taxonomy" id="69181"/>
    <lineage>
        <taxon>Eukaryota</taxon>
        <taxon>Viridiplantae</taxon>
        <taxon>Streptophyta</taxon>
        <taxon>Embryophyta</taxon>
        <taxon>Tracheophyta</taxon>
        <taxon>Spermatophyta</taxon>
        <taxon>Magnoliopsida</taxon>
        <taxon>eudicotyledons</taxon>
        <taxon>Gunneridae</taxon>
        <taxon>Pentapetalae</taxon>
        <taxon>rosids</taxon>
        <taxon>malvids</taxon>
        <taxon>Brassicales</taxon>
        <taxon>Brassicaceae</taxon>
        <taxon>Brassiceae</taxon>
        <taxon>Brassica</taxon>
    </lineage>
</organism>
<dbReference type="Proteomes" id="UP000712600">
    <property type="component" value="Unassembled WGS sequence"/>
</dbReference>
<proteinExistence type="predicted"/>
<reference evidence="1" key="1">
    <citation type="submission" date="2019-12" db="EMBL/GenBank/DDBJ databases">
        <title>Genome sequencing and annotation of Brassica cretica.</title>
        <authorList>
            <person name="Studholme D.J."/>
            <person name="Sarris P."/>
        </authorList>
    </citation>
    <scope>NUCLEOTIDE SEQUENCE</scope>
    <source>
        <strain evidence="1">PFS-109/04</strain>
        <tissue evidence="1">Leaf</tissue>
    </source>
</reference>